<comment type="caution">
    <text evidence="2">The sequence shown here is derived from an EMBL/GenBank/DDBJ whole genome shotgun (WGS) entry which is preliminary data.</text>
</comment>
<evidence type="ECO:0000313" key="3">
    <source>
        <dbReference type="Proteomes" id="UP001157910"/>
    </source>
</evidence>
<dbReference type="Proteomes" id="UP001157910">
    <property type="component" value="Unassembled WGS sequence"/>
</dbReference>
<dbReference type="RefSeq" id="WP_283405991.1">
    <property type="nucleotide sequence ID" value="NZ_FXUI01000004.1"/>
</dbReference>
<gene>
    <name evidence="2" type="ORF">SAMN06296065_104263</name>
</gene>
<dbReference type="NCBIfam" id="TIGR04433">
    <property type="entry name" value="UrcA_uranyl"/>
    <property type="match status" value="1"/>
</dbReference>
<organism evidence="2 3">
    <name type="scientific">Novosphingobium panipatense</name>
    <dbReference type="NCBI Taxonomy" id="428991"/>
    <lineage>
        <taxon>Bacteria</taxon>
        <taxon>Pseudomonadati</taxon>
        <taxon>Pseudomonadota</taxon>
        <taxon>Alphaproteobacteria</taxon>
        <taxon>Sphingomonadales</taxon>
        <taxon>Sphingomonadaceae</taxon>
        <taxon>Novosphingobium</taxon>
    </lineage>
</organism>
<protein>
    <submittedName>
        <fullName evidence="2">UrcA family protein</fullName>
    </submittedName>
</protein>
<dbReference type="EMBL" id="FXUI01000004">
    <property type="protein sequence ID" value="SMP67703.1"/>
    <property type="molecule type" value="Genomic_DNA"/>
</dbReference>
<reference evidence="2 3" key="1">
    <citation type="submission" date="2017-05" db="EMBL/GenBank/DDBJ databases">
        <authorList>
            <person name="Varghese N."/>
            <person name="Submissions S."/>
        </authorList>
    </citation>
    <scope>NUCLEOTIDE SEQUENCE [LARGE SCALE GENOMIC DNA]</scope>
    <source>
        <strain evidence="2 3">SM16</strain>
    </source>
</reference>
<sequence>MFKTQAIVAAAVCTVSLFAAPAAFAKSIEVTYGDLDLTTVSGQAELDKRITTAARRVCRVDRPTTGTRIAGMVDHACYEQALSNSREPVATAIARADDGTRLGG</sequence>
<name>A0ABY1QGK3_9SPHN</name>
<proteinExistence type="predicted"/>
<accession>A0ABY1QGK3</accession>
<evidence type="ECO:0000313" key="2">
    <source>
        <dbReference type="EMBL" id="SMP67703.1"/>
    </source>
</evidence>
<evidence type="ECO:0000256" key="1">
    <source>
        <dbReference type="SAM" id="SignalP"/>
    </source>
</evidence>
<keyword evidence="1" id="KW-0732">Signal</keyword>
<keyword evidence="3" id="KW-1185">Reference proteome</keyword>
<feature type="signal peptide" evidence="1">
    <location>
        <begin position="1"/>
        <end position="25"/>
    </location>
</feature>
<feature type="chain" id="PRO_5045070196" evidence="1">
    <location>
        <begin position="26"/>
        <end position="104"/>
    </location>
</feature>
<dbReference type="InterPro" id="IPR030972">
    <property type="entry name" value="UrcA_uranyl"/>
</dbReference>